<organism evidence="2 3">
    <name type="scientific">Geoalkalibacter ferrihydriticus DSM 17813</name>
    <dbReference type="NCBI Taxonomy" id="1121915"/>
    <lineage>
        <taxon>Bacteria</taxon>
        <taxon>Pseudomonadati</taxon>
        <taxon>Thermodesulfobacteriota</taxon>
        <taxon>Desulfuromonadia</taxon>
        <taxon>Desulfuromonadales</taxon>
        <taxon>Geoalkalibacteraceae</taxon>
        <taxon>Geoalkalibacter</taxon>
    </lineage>
</organism>
<dbReference type="AlphaFoldDB" id="A0A0C2HTL4"/>
<name>A0A0C2HTL4_9BACT</name>
<sequence>MSVVEKTSRVLRRAANVSINEQLLAEARDLKVNISRAAEDGLARAVAARRGELWLEQNRAALESSNDYVERHGLPLARYRGF</sequence>
<evidence type="ECO:0000256" key="1">
    <source>
        <dbReference type="ARBA" id="ARBA00022649"/>
    </source>
</evidence>
<evidence type="ECO:0000313" key="3">
    <source>
        <dbReference type="Proteomes" id="UP000035068"/>
    </source>
</evidence>
<reference evidence="2 3" key="1">
    <citation type="submission" date="2014-12" db="EMBL/GenBank/DDBJ databases">
        <title>Genomes of Geoalkalibacter ferrihydriticus and Geoalkalibacter subterraneus, two haloalkaliphilic metal-reducing members of the Geobacteraceae.</title>
        <authorList>
            <person name="Badalamenti J.P."/>
            <person name="Torres C.I."/>
            <person name="Krajmalnik-Brown R."/>
            <person name="Bond D.R."/>
        </authorList>
    </citation>
    <scope>NUCLEOTIDE SEQUENCE [LARGE SCALE GENOMIC DNA]</scope>
    <source>
        <strain evidence="2 3">DSM 17813</strain>
    </source>
</reference>
<dbReference type="EMBL" id="JWJD01000005">
    <property type="protein sequence ID" value="KIH76162.1"/>
    <property type="molecule type" value="Genomic_DNA"/>
</dbReference>
<dbReference type="InterPro" id="IPR009956">
    <property type="entry name" value="Post-segregation_anti-tox_CcdA"/>
</dbReference>
<dbReference type="RefSeq" id="WP_040100120.1">
    <property type="nucleotide sequence ID" value="NZ_JWJD01000005.1"/>
</dbReference>
<gene>
    <name evidence="2" type="ORF">GFER_13185</name>
</gene>
<accession>A0A0C2HTL4</accession>
<keyword evidence="3" id="KW-1185">Reference proteome</keyword>
<proteinExistence type="predicted"/>
<dbReference type="Proteomes" id="UP000035068">
    <property type="component" value="Unassembled WGS sequence"/>
</dbReference>
<dbReference type="Pfam" id="PF07362">
    <property type="entry name" value="CcdA"/>
    <property type="match status" value="1"/>
</dbReference>
<comment type="caution">
    <text evidence="2">The sequence shown here is derived from an EMBL/GenBank/DDBJ whole genome shotgun (WGS) entry which is preliminary data.</text>
</comment>
<keyword evidence="1" id="KW-1277">Toxin-antitoxin system</keyword>
<evidence type="ECO:0000313" key="2">
    <source>
        <dbReference type="EMBL" id="KIH76162.1"/>
    </source>
</evidence>
<protein>
    <submittedName>
        <fullName evidence="2">Post-segregation antitoxin CcdA</fullName>
    </submittedName>
</protein>